<organism evidence="2 3">
    <name type="scientific">Mugilogobius chulae</name>
    <name type="common">yellowstripe goby</name>
    <dbReference type="NCBI Taxonomy" id="88201"/>
    <lineage>
        <taxon>Eukaryota</taxon>
        <taxon>Metazoa</taxon>
        <taxon>Chordata</taxon>
        <taxon>Craniata</taxon>
        <taxon>Vertebrata</taxon>
        <taxon>Euteleostomi</taxon>
        <taxon>Actinopterygii</taxon>
        <taxon>Neopterygii</taxon>
        <taxon>Teleostei</taxon>
        <taxon>Neoteleostei</taxon>
        <taxon>Acanthomorphata</taxon>
        <taxon>Gobiaria</taxon>
        <taxon>Gobiiformes</taxon>
        <taxon>Gobioidei</taxon>
        <taxon>Gobiidae</taxon>
        <taxon>Gobionellinae</taxon>
        <taxon>Mugilogobius</taxon>
    </lineage>
</organism>
<keyword evidence="1" id="KW-0732">Signal</keyword>
<dbReference type="EMBL" id="JBBPFD010000013">
    <property type="protein sequence ID" value="KAK7901410.1"/>
    <property type="molecule type" value="Genomic_DNA"/>
</dbReference>
<evidence type="ECO:0000313" key="2">
    <source>
        <dbReference type="EMBL" id="KAK7901410.1"/>
    </source>
</evidence>
<name>A0AAW0NTB8_9GOBI</name>
<accession>A0AAW0NTB8</accession>
<protein>
    <submittedName>
        <fullName evidence="2">Uncharacterized protein</fullName>
    </submittedName>
</protein>
<comment type="caution">
    <text evidence="2">The sequence shown here is derived from an EMBL/GenBank/DDBJ whole genome shotgun (WGS) entry which is preliminary data.</text>
</comment>
<feature type="signal peptide" evidence="1">
    <location>
        <begin position="1"/>
        <end position="26"/>
    </location>
</feature>
<dbReference type="Proteomes" id="UP001460270">
    <property type="component" value="Unassembled WGS sequence"/>
</dbReference>
<dbReference type="PROSITE" id="PS51257">
    <property type="entry name" value="PROKAR_LIPOPROTEIN"/>
    <property type="match status" value="1"/>
</dbReference>
<keyword evidence="3" id="KW-1185">Reference proteome</keyword>
<dbReference type="AlphaFoldDB" id="A0AAW0NTB8"/>
<evidence type="ECO:0000313" key="3">
    <source>
        <dbReference type="Proteomes" id="UP001460270"/>
    </source>
</evidence>
<feature type="chain" id="PRO_5044013111" evidence="1">
    <location>
        <begin position="27"/>
        <end position="209"/>
    </location>
</feature>
<sequence>MALRMEFTGAVLQLGALAVLFSGCSPEPDVPHVCGSQDEFSHLSQQLQLTADSQVLSSISKLSQTLHSHHLNECDGAEPLNCTAAQAPENGGLLCVSLNHRRFCKPLCNHGYDFMFLRSSRLFDECSEQTSYTWNSQYVGGNQLAVCSKSPVTVAGAKTAYFPKEQDCLQSKANNTLHAALMEQFYRELQSAGHQGEPHSTCHVCGHMR</sequence>
<proteinExistence type="predicted"/>
<gene>
    <name evidence="2" type="ORF">WMY93_018179</name>
</gene>
<evidence type="ECO:0000256" key="1">
    <source>
        <dbReference type="SAM" id="SignalP"/>
    </source>
</evidence>
<reference evidence="3" key="1">
    <citation type="submission" date="2024-04" db="EMBL/GenBank/DDBJ databases">
        <title>Salinicola lusitanus LLJ914,a marine bacterium isolated from the Okinawa Trough.</title>
        <authorList>
            <person name="Li J."/>
        </authorList>
    </citation>
    <scope>NUCLEOTIDE SEQUENCE [LARGE SCALE GENOMIC DNA]</scope>
</reference>